<evidence type="ECO:0000256" key="4">
    <source>
        <dbReference type="ARBA" id="ARBA00022692"/>
    </source>
</evidence>
<feature type="domain" description="CSC1/OSCA1-like 7TM region" evidence="8">
    <location>
        <begin position="498"/>
        <end position="734"/>
    </location>
</feature>
<feature type="transmembrane region" description="Helical" evidence="7">
    <location>
        <begin position="18"/>
        <end position="39"/>
    </location>
</feature>
<name>V6LB85_9EUKA</name>
<dbReference type="VEuPathDB" id="GiardiaDB:SS50377_23167"/>
<dbReference type="AlphaFoldDB" id="V6LB85"/>
<dbReference type="GO" id="GO:0005227">
    <property type="term" value="F:calcium-activated cation channel activity"/>
    <property type="evidence" value="ECO:0007669"/>
    <property type="project" value="InterPro"/>
</dbReference>
<evidence type="ECO:0000256" key="2">
    <source>
        <dbReference type="ARBA" id="ARBA00007779"/>
    </source>
</evidence>
<evidence type="ECO:0000256" key="6">
    <source>
        <dbReference type="ARBA" id="ARBA00023136"/>
    </source>
</evidence>
<accession>V6LB85</accession>
<evidence type="ECO:0000256" key="5">
    <source>
        <dbReference type="ARBA" id="ARBA00022989"/>
    </source>
</evidence>
<evidence type="ECO:0000313" key="12">
    <source>
        <dbReference type="Proteomes" id="UP000018208"/>
    </source>
</evidence>
<gene>
    <name evidence="10" type="ORF">SS50377_18744</name>
    <name evidence="11" type="ORF">SS50377_23167</name>
</gene>
<dbReference type="TCDB" id="1.A.17.5.13">
    <property type="family name" value="the calcium-dependent chloride channel (ca-clc) family"/>
</dbReference>
<dbReference type="PANTHER" id="PTHR13018:SF5">
    <property type="entry name" value="RE44586P"/>
    <property type="match status" value="1"/>
</dbReference>
<feature type="transmembrane region" description="Helical" evidence="7">
    <location>
        <begin position="139"/>
        <end position="167"/>
    </location>
</feature>
<dbReference type="Proteomes" id="UP000018208">
    <property type="component" value="Unassembled WGS sequence"/>
</dbReference>
<dbReference type="Pfam" id="PF13967">
    <property type="entry name" value="RSN1_TM"/>
    <property type="match status" value="1"/>
</dbReference>
<evidence type="ECO:0000313" key="10">
    <source>
        <dbReference type="EMBL" id="EST41657.1"/>
    </source>
</evidence>
<evidence type="ECO:0000313" key="11">
    <source>
        <dbReference type="EMBL" id="KAH0575532.1"/>
    </source>
</evidence>
<reference evidence="11" key="2">
    <citation type="submission" date="2020-12" db="EMBL/GenBank/DDBJ databases">
        <title>New Spironucleus salmonicida genome in near-complete chromosomes.</title>
        <authorList>
            <person name="Xu F."/>
            <person name="Kurt Z."/>
            <person name="Jimenez-Gonzalez A."/>
            <person name="Astvaldsson A."/>
            <person name="Andersson J.O."/>
            <person name="Svard S.G."/>
        </authorList>
    </citation>
    <scope>NUCLEOTIDE SEQUENCE</scope>
    <source>
        <strain evidence="11">ATCC 50377</strain>
    </source>
</reference>
<keyword evidence="12" id="KW-1185">Reference proteome</keyword>
<evidence type="ECO:0000256" key="7">
    <source>
        <dbReference type="SAM" id="Phobius"/>
    </source>
</evidence>
<dbReference type="GO" id="GO:0005886">
    <property type="term" value="C:plasma membrane"/>
    <property type="evidence" value="ECO:0007669"/>
    <property type="project" value="TreeGrafter"/>
</dbReference>
<evidence type="ECO:0000259" key="9">
    <source>
        <dbReference type="Pfam" id="PF13967"/>
    </source>
</evidence>
<feature type="transmembrane region" description="Helical" evidence="7">
    <location>
        <begin position="611"/>
        <end position="634"/>
    </location>
</feature>
<organism evidence="10">
    <name type="scientific">Spironucleus salmonicida</name>
    <dbReference type="NCBI Taxonomy" id="348837"/>
    <lineage>
        <taxon>Eukaryota</taxon>
        <taxon>Metamonada</taxon>
        <taxon>Diplomonadida</taxon>
        <taxon>Hexamitidae</taxon>
        <taxon>Hexamitinae</taxon>
        <taxon>Spironucleus</taxon>
    </lineage>
</organism>
<reference evidence="10 11" key="1">
    <citation type="journal article" date="2014" name="PLoS Genet.">
        <title>The Genome of Spironucleus salmonicida Highlights a Fish Pathogen Adapted to Fluctuating Environments.</title>
        <authorList>
            <person name="Xu F."/>
            <person name="Jerlstrom-Hultqvist J."/>
            <person name="Einarsson E."/>
            <person name="Astvaldsson A."/>
            <person name="Svard S.G."/>
            <person name="Andersson J.O."/>
        </authorList>
    </citation>
    <scope>NUCLEOTIDE SEQUENCE</scope>
    <source>
        <strain evidence="11">ATCC 50377</strain>
    </source>
</reference>
<feature type="transmembrane region" description="Helical" evidence="7">
    <location>
        <begin position="90"/>
        <end position="111"/>
    </location>
</feature>
<dbReference type="EMBL" id="AUWU02000003">
    <property type="protein sequence ID" value="KAH0575532.1"/>
    <property type="molecule type" value="Genomic_DNA"/>
</dbReference>
<dbReference type="InterPro" id="IPR045122">
    <property type="entry name" value="Csc1-like"/>
</dbReference>
<dbReference type="OrthoDB" id="1689567at2759"/>
<dbReference type="Pfam" id="PF02714">
    <property type="entry name" value="RSN1_7TM"/>
    <property type="match status" value="1"/>
</dbReference>
<sequence length="901" mass="103117">MTASSTNQQFEISLSSTIVSNLVVAIIVMLIFPLIRYFFPSIYSPLHYLPHKNTGPIGEIFWYIDMFKQPLSVFAQRGNLTLIFALFQNLLLLLFTFIALISALFLIPAYYTGTDQQFNSHYLTIWSKMSLQHLEEGSILVLVSIISCVLITLSVLFFYQQFVLVYIHFRQKTFKRVIPQNFVVMLSNLPPDVDKYDELKTMIDPISQGVMKILPIPPNSRQLTLKANKLKSISRKIIQMKYHQQKLSSQILEAKARYHLQKSSDKGQFKKETLKLIAKFNNYGKDILKEILKQKKIKKDITIDLHKLGIKADYFQVDGVYPPHLPQQIEECFIVLRRNQEPMQNAFQIEKYLNTQQKRQIKQLYLYSSDNKVEKKQKIGSYAFLICKSQQIAAEKYTTLIDTDAKRPEASIAPAVSDINWTNLSISTKSRKYRMFGFILALLVLFVVYFFVQALIMRELQKISDDWVLAIYSGICRFNCPTLTIQTLQSQVLGICGICHKVSTMLVTFLPTIVNALLMSLLPILLSFTIDILGLASKQDANELMYNILFLFLILIQGIVQIVLPTAIQPETGSFNIDQVVTFSISQFFTQLGQNLPNQTFVFINYIISKYFLFPVIGLFNFPVVIQNIIYRIVSKNALELVENLKKSTFNYPKQLAYITHMFVVGFIFAIIAPFTNIIVLFTFIMMVITDRYHVLYIAGPSPSTELTPQSTLIKSVSSNIFIGLIFMQISTFAFLLQYQGTIYLLGLIVIAVCFAGSVAYKIQFDKRYKRSLIELARGNYIDKSSLTINPASNYNGYEDNTENIKGQSRLEKTAENKNTKQNFFDKILSTFYIDLTDLPVSYTEYQSLTQISDQSVVLDTSTNKDVISNYTLNDQDVDNIAQAYSHPSIGYSIGNQLKLD</sequence>
<dbReference type="EMBL" id="KI546168">
    <property type="protein sequence ID" value="EST41657.1"/>
    <property type="molecule type" value="Genomic_DNA"/>
</dbReference>
<feature type="transmembrane region" description="Helical" evidence="7">
    <location>
        <begin position="435"/>
        <end position="456"/>
    </location>
</feature>
<evidence type="ECO:0000256" key="1">
    <source>
        <dbReference type="ARBA" id="ARBA00004141"/>
    </source>
</evidence>
<evidence type="ECO:0000256" key="3">
    <source>
        <dbReference type="ARBA" id="ARBA00022448"/>
    </source>
</evidence>
<protein>
    <submittedName>
        <fullName evidence="10">Transmembrane domain-containing protein</fullName>
    </submittedName>
</protein>
<evidence type="ECO:0000259" key="8">
    <source>
        <dbReference type="Pfam" id="PF02714"/>
    </source>
</evidence>
<comment type="similarity">
    <text evidence="2">Belongs to the CSC1 (TC 1.A.17) family.</text>
</comment>
<keyword evidence="3" id="KW-0813">Transport</keyword>
<dbReference type="InterPro" id="IPR003864">
    <property type="entry name" value="CSC1/OSCA1-like_7TM"/>
</dbReference>
<keyword evidence="6 7" id="KW-0472">Membrane</keyword>
<feature type="transmembrane region" description="Helical" evidence="7">
    <location>
        <begin position="743"/>
        <end position="761"/>
    </location>
</feature>
<keyword evidence="4 7" id="KW-0812">Transmembrane</keyword>
<comment type="subcellular location">
    <subcellularLocation>
        <location evidence="1">Membrane</location>
        <topology evidence="1">Multi-pass membrane protein</topology>
    </subcellularLocation>
</comment>
<dbReference type="InterPro" id="IPR032880">
    <property type="entry name" value="CSC1/OSCA1-like_N"/>
</dbReference>
<keyword evidence="5 7" id="KW-1133">Transmembrane helix</keyword>
<feature type="transmembrane region" description="Helical" evidence="7">
    <location>
        <begin position="548"/>
        <end position="568"/>
    </location>
</feature>
<feature type="domain" description="CSC1/OSCA1-like N-terminal transmembrane" evidence="9">
    <location>
        <begin position="14"/>
        <end position="159"/>
    </location>
</feature>
<dbReference type="PANTHER" id="PTHR13018">
    <property type="entry name" value="PROBABLE MEMBRANE PROTEIN DUF221-RELATED"/>
    <property type="match status" value="1"/>
</dbReference>
<proteinExistence type="inferred from homology"/>
<feature type="transmembrane region" description="Helical" evidence="7">
    <location>
        <begin position="513"/>
        <end position="536"/>
    </location>
</feature>